<keyword evidence="4" id="KW-0560">Oxidoreductase</keyword>
<dbReference type="InterPro" id="IPR001100">
    <property type="entry name" value="Pyr_nuc-diS_OxRdtase"/>
</dbReference>
<evidence type="ECO:0000256" key="4">
    <source>
        <dbReference type="ARBA" id="ARBA00023002"/>
    </source>
</evidence>
<dbReference type="GO" id="GO:0000166">
    <property type="term" value="F:nucleotide binding"/>
    <property type="evidence" value="ECO:0007669"/>
    <property type="project" value="UniProtKB-KW"/>
</dbReference>
<dbReference type="Proteomes" id="UP001156140">
    <property type="component" value="Unassembled WGS sequence"/>
</dbReference>
<evidence type="ECO:0000313" key="8">
    <source>
        <dbReference type="EMBL" id="MCI0125615.1"/>
    </source>
</evidence>
<dbReference type="PRINTS" id="PR00411">
    <property type="entry name" value="PNDRDTASEI"/>
</dbReference>
<comment type="cofactor">
    <cofactor evidence="5">
        <name>FAD</name>
        <dbReference type="ChEBI" id="CHEBI:57692"/>
    </cofactor>
    <text evidence="5">Binds 1 FAD per subunit.</text>
</comment>
<keyword evidence="9" id="KW-1185">Reference proteome</keyword>
<evidence type="ECO:0000259" key="7">
    <source>
        <dbReference type="Pfam" id="PF07992"/>
    </source>
</evidence>
<feature type="domain" description="FAD/NAD(P)-binding" evidence="7">
    <location>
        <begin position="8"/>
        <end position="324"/>
    </location>
</feature>
<dbReference type="SUPFAM" id="SSF55424">
    <property type="entry name" value="FAD/NAD-linked reductases, dimerisation (C-terminal) domain"/>
    <property type="match status" value="1"/>
</dbReference>
<evidence type="ECO:0000313" key="9">
    <source>
        <dbReference type="Proteomes" id="UP001156140"/>
    </source>
</evidence>
<comment type="caution">
    <text evidence="8">The sequence shown here is derived from an EMBL/GenBank/DDBJ whole genome shotgun (WGS) entry which is preliminary data.</text>
</comment>
<protein>
    <submittedName>
        <fullName evidence="8">NAD(P)/FAD-dependent oxidoreductase</fullName>
    </submittedName>
</protein>
<dbReference type="PRINTS" id="PR00368">
    <property type="entry name" value="FADPNR"/>
</dbReference>
<organism evidence="8 9">
    <name type="scientific">Paradevosia shaoguanensis</name>
    <dbReference type="NCBI Taxonomy" id="1335043"/>
    <lineage>
        <taxon>Bacteria</taxon>
        <taxon>Pseudomonadati</taxon>
        <taxon>Pseudomonadota</taxon>
        <taxon>Alphaproteobacteria</taxon>
        <taxon>Hyphomicrobiales</taxon>
        <taxon>Devosiaceae</taxon>
        <taxon>Paradevosia</taxon>
    </lineage>
</organism>
<dbReference type="Gene3D" id="3.50.50.60">
    <property type="entry name" value="FAD/NAD(P)-binding domain"/>
    <property type="match status" value="2"/>
</dbReference>
<keyword evidence="5" id="KW-0547">Nucleotide-binding</keyword>
<dbReference type="EMBL" id="JALAZD010000001">
    <property type="protein sequence ID" value="MCI0125615.1"/>
    <property type="molecule type" value="Genomic_DNA"/>
</dbReference>
<dbReference type="AlphaFoldDB" id="A0AA41QJD0"/>
<reference evidence="8" key="1">
    <citation type="submission" date="2022-03" db="EMBL/GenBank/DDBJ databases">
        <title>The complete genome sequence of a Methyloterrigena soli.</title>
        <authorList>
            <person name="Zi Z."/>
        </authorList>
    </citation>
    <scope>NUCLEOTIDE SEQUENCE</scope>
    <source>
        <strain evidence="8">M48</strain>
    </source>
</reference>
<keyword evidence="5" id="KW-0520">NAD</keyword>
<proteinExistence type="inferred from homology"/>
<dbReference type="InterPro" id="IPR004099">
    <property type="entry name" value="Pyr_nucl-diS_OxRdtase_dimer"/>
</dbReference>
<feature type="binding site" evidence="5">
    <location>
        <begin position="178"/>
        <end position="185"/>
    </location>
    <ligand>
        <name>NAD(+)</name>
        <dbReference type="ChEBI" id="CHEBI:57540"/>
    </ligand>
</feature>
<dbReference type="PIRSF" id="PIRSF000350">
    <property type="entry name" value="Mercury_reductase_MerA"/>
    <property type="match status" value="1"/>
</dbReference>
<keyword evidence="3 5" id="KW-0274">FAD</keyword>
<comment type="similarity">
    <text evidence="1">Belongs to the class-I pyridine nucleotide-disulfide oxidoreductase family.</text>
</comment>
<dbReference type="Pfam" id="PF02852">
    <property type="entry name" value="Pyr_redox_dim"/>
    <property type="match status" value="1"/>
</dbReference>
<dbReference type="InterPro" id="IPR023753">
    <property type="entry name" value="FAD/NAD-binding_dom"/>
</dbReference>
<accession>A0AA41QJD0</accession>
<dbReference type="InterPro" id="IPR036188">
    <property type="entry name" value="FAD/NAD-bd_sf"/>
</dbReference>
<evidence type="ECO:0000256" key="2">
    <source>
        <dbReference type="ARBA" id="ARBA00022630"/>
    </source>
</evidence>
<feature type="binding site" evidence="5">
    <location>
        <begin position="141"/>
        <end position="143"/>
    </location>
    <ligand>
        <name>FAD</name>
        <dbReference type="ChEBI" id="CHEBI:57692"/>
    </ligand>
</feature>
<evidence type="ECO:0000256" key="3">
    <source>
        <dbReference type="ARBA" id="ARBA00022827"/>
    </source>
</evidence>
<evidence type="ECO:0000259" key="6">
    <source>
        <dbReference type="Pfam" id="PF02852"/>
    </source>
</evidence>
<dbReference type="GO" id="GO:0016491">
    <property type="term" value="F:oxidoreductase activity"/>
    <property type="evidence" value="ECO:0007669"/>
    <property type="project" value="UniProtKB-KW"/>
</dbReference>
<evidence type="ECO:0000256" key="5">
    <source>
        <dbReference type="PIRSR" id="PIRSR000350-3"/>
    </source>
</evidence>
<evidence type="ECO:0000256" key="1">
    <source>
        <dbReference type="ARBA" id="ARBA00007532"/>
    </source>
</evidence>
<dbReference type="FunFam" id="3.30.390.30:FF:000001">
    <property type="entry name" value="Dihydrolipoyl dehydrogenase"/>
    <property type="match status" value="1"/>
</dbReference>
<dbReference type="InterPro" id="IPR016156">
    <property type="entry name" value="FAD/NAD-linked_Rdtase_dimer_sf"/>
</dbReference>
<dbReference type="Gene3D" id="3.30.390.30">
    <property type="match status" value="1"/>
</dbReference>
<keyword evidence="2" id="KW-0285">Flavoprotein</keyword>
<dbReference type="RefSeq" id="WP_281734792.1">
    <property type="nucleotide sequence ID" value="NZ_JAKETQ010000001.1"/>
</dbReference>
<name>A0AA41QJD0_9HYPH</name>
<dbReference type="PANTHER" id="PTHR43014:SF5">
    <property type="entry name" value="GLUTATHIONE REDUCTASE (NADPH)"/>
    <property type="match status" value="1"/>
</dbReference>
<sequence length="477" mass="50415">MADISTPDLCIIGGGTAGLVAAEAARERGLSVVLVERGLLGGPGLHSGGAAERALAAAAARAHAMRNSAPFGIADAEAKISMRQVHDHVQSVVAKLAPQMSVERMTALGVEIIASEAAFSDPKTVRAGDQIIRAKNFIIATGSTTRMPDVDGLSDVPFFTAETIFENTRKLSHLVILGHGYAALEIAQSYKRLGSDVTVLSEGPALPDTDTELADLALRRLREEGVAIIEQASISVQSRSQGIGLTVKTGDREDRLDASHILVAGERLPNLDGLALEKARIRRSKTAPSQFELAPGLRTSNAKVHVIGSAAGAPSPGHLAEHQAWQVIDAIAFGTPTSIDKTSVPFIAFTDPQIAEVGLTEAAAKALRKARYSILRANFAENHRARAERQQHGLVKLVVAADGRLLGAGIVGEGAGELIALFALAISKRLSAQDLASFVAPYPTYAEIATRLGREFRGNAKSTAWQKQRAAFKRLLP</sequence>
<dbReference type="PANTHER" id="PTHR43014">
    <property type="entry name" value="MERCURIC REDUCTASE"/>
    <property type="match status" value="1"/>
</dbReference>
<feature type="domain" description="Pyridine nucleotide-disulphide oxidoreductase dimerisation" evidence="6">
    <location>
        <begin position="344"/>
        <end position="448"/>
    </location>
</feature>
<dbReference type="SUPFAM" id="SSF51905">
    <property type="entry name" value="FAD/NAD(P)-binding domain"/>
    <property type="match status" value="1"/>
</dbReference>
<dbReference type="Pfam" id="PF07992">
    <property type="entry name" value="Pyr_redox_2"/>
    <property type="match status" value="1"/>
</dbReference>
<gene>
    <name evidence="8" type="ORF">ML536_02120</name>
</gene>